<dbReference type="RefSeq" id="WP_241061576.1">
    <property type="nucleotide sequence ID" value="NZ_JAKWJU010000002.1"/>
</dbReference>
<proteinExistence type="predicted"/>
<evidence type="ECO:0000313" key="3">
    <source>
        <dbReference type="EMBL" id="MCH6162656.1"/>
    </source>
</evidence>
<feature type="chain" id="PRO_5045445543" description="Secreted protein" evidence="2">
    <location>
        <begin position="30"/>
        <end position="205"/>
    </location>
</feature>
<dbReference type="EMBL" id="JAKWJU010000002">
    <property type="protein sequence ID" value="MCH6162656.1"/>
    <property type="molecule type" value="Genomic_DNA"/>
</dbReference>
<evidence type="ECO:0000256" key="1">
    <source>
        <dbReference type="SAM" id="MobiDB-lite"/>
    </source>
</evidence>
<evidence type="ECO:0008006" key="5">
    <source>
        <dbReference type="Google" id="ProtNLM"/>
    </source>
</evidence>
<protein>
    <recommendedName>
        <fullName evidence="5">Secreted protein</fullName>
    </recommendedName>
</protein>
<keyword evidence="2" id="KW-0732">Signal</keyword>
<reference evidence="3" key="2">
    <citation type="journal article" date="2023" name="Int. J. Syst. Evol. Microbiol.">
        <title>Streptomyces marispadix sp. nov., isolated from marine beach sediment of the Northern Coast of Portugal.</title>
        <authorList>
            <person name="dos Santos J.D.N."/>
            <person name="Vitorino I.R."/>
            <person name="Kallscheuer N."/>
            <person name="Srivastava A."/>
            <person name="Krautwurst S."/>
            <person name="Marz M."/>
            <person name="Jogler C."/>
            <person name="Lobo Da Cunha A."/>
            <person name="Catita J."/>
            <person name="Goncalves H."/>
            <person name="Gonzalez I."/>
            <person name="Reyes F."/>
            <person name="Lage O.M."/>
        </authorList>
    </citation>
    <scope>NUCLEOTIDE SEQUENCE</scope>
    <source>
        <strain evidence="3">M600PL45_2</strain>
    </source>
</reference>
<comment type="caution">
    <text evidence="3">The sequence shown here is derived from an EMBL/GenBank/DDBJ whole genome shotgun (WGS) entry which is preliminary data.</text>
</comment>
<sequence>MNRRKKLSMLVVAITTVGATALTPSAAQADEEQPTTRELLDQCDNGTDKCVFHPAGAPIDSMGEPHQVGDSFFNCTKDMQRSTVGWSDTTGETNTVGVSMKAQYGFTKLFSVTIEASYSHSWESSHTETQQTNVEVKPGEVGYITREAAMEEVNGTYEMHFEDKFYGHHIWYVPFTAKGPKADAPSTKTQHTRKMTKKEKQEHCG</sequence>
<reference evidence="3" key="1">
    <citation type="submission" date="2022-03" db="EMBL/GenBank/DDBJ databases">
        <authorList>
            <person name="Santos J.D.N."/>
            <person name="Kallscheuer N."/>
            <person name="Jogler C."/>
            <person name="Lage O.M."/>
        </authorList>
    </citation>
    <scope>NUCLEOTIDE SEQUENCE</scope>
    <source>
        <strain evidence="3">M600PL45_2</strain>
    </source>
</reference>
<keyword evidence="4" id="KW-1185">Reference proteome</keyword>
<dbReference type="Gene3D" id="2.170.15.10">
    <property type="entry name" value="Proaerolysin, chain A, domain 3"/>
    <property type="match status" value="1"/>
</dbReference>
<dbReference type="Proteomes" id="UP001166784">
    <property type="component" value="Unassembled WGS sequence"/>
</dbReference>
<evidence type="ECO:0000256" key="2">
    <source>
        <dbReference type="SAM" id="SignalP"/>
    </source>
</evidence>
<organism evidence="3 4">
    <name type="scientific">Streptomyces marispadix</name>
    <dbReference type="NCBI Taxonomy" id="2922868"/>
    <lineage>
        <taxon>Bacteria</taxon>
        <taxon>Bacillati</taxon>
        <taxon>Actinomycetota</taxon>
        <taxon>Actinomycetes</taxon>
        <taxon>Kitasatosporales</taxon>
        <taxon>Streptomycetaceae</taxon>
        <taxon>Streptomyces</taxon>
    </lineage>
</organism>
<name>A0ABS9T2A1_9ACTN</name>
<feature type="signal peptide" evidence="2">
    <location>
        <begin position="1"/>
        <end position="29"/>
    </location>
</feature>
<accession>A0ABS9T2A1</accession>
<dbReference type="SUPFAM" id="SSF56973">
    <property type="entry name" value="Aerolisin/ETX pore-forming domain"/>
    <property type="match status" value="1"/>
</dbReference>
<evidence type="ECO:0000313" key="4">
    <source>
        <dbReference type="Proteomes" id="UP001166784"/>
    </source>
</evidence>
<gene>
    <name evidence="3" type="ORF">MMA15_20380</name>
</gene>
<feature type="region of interest" description="Disordered" evidence="1">
    <location>
        <begin position="180"/>
        <end position="205"/>
    </location>
</feature>